<dbReference type="PANTHER" id="PTHR12975">
    <property type="entry name" value="TRANSPORT PROTEIN TRAPP"/>
    <property type="match status" value="1"/>
</dbReference>
<gene>
    <name evidence="1" type="ORF">A2U01_0005951</name>
</gene>
<reference evidence="1 2" key="1">
    <citation type="journal article" date="2018" name="Front. Plant Sci.">
        <title>Red Clover (Trifolium pratense) and Zigzag Clover (T. medium) - A Picture of Genomic Similarities and Differences.</title>
        <authorList>
            <person name="Dluhosova J."/>
            <person name="Istvanek J."/>
            <person name="Nedelnik J."/>
            <person name="Repkova J."/>
        </authorList>
    </citation>
    <scope>NUCLEOTIDE SEQUENCE [LARGE SCALE GENOMIC DNA]</scope>
    <source>
        <strain evidence="2">cv. 10/8</strain>
        <tissue evidence="1">Leaf</tissue>
    </source>
</reference>
<feature type="non-terminal residue" evidence="1">
    <location>
        <position position="1"/>
    </location>
</feature>
<keyword evidence="2" id="KW-1185">Reference proteome</keyword>
<proteinExistence type="predicted"/>
<feature type="non-terminal residue" evidence="1">
    <location>
        <position position="160"/>
    </location>
</feature>
<sequence length="160" mass="18119">NLKMKISHPRFLIVGNQENVKLEFPGCLTKKSDSVQSGAHANPNMMAAVPGDISLYMSIYYEIEDISSVIRYRTLRLHYNVQVLPSLDVSFQISPSRLRIQDFLVRLDIVNKTSSESFQVYQLSSIGHHWEISLLQPPDAIFPSQTLMAGQAISCFFTLK</sequence>
<dbReference type="Proteomes" id="UP000265520">
    <property type="component" value="Unassembled WGS sequence"/>
</dbReference>
<comment type="caution">
    <text evidence="1">The sequence shown here is derived from an EMBL/GenBank/DDBJ whole genome shotgun (WGS) entry which is preliminary data.</text>
</comment>
<evidence type="ECO:0000313" key="1">
    <source>
        <dbReference type="EMBL" id="MCH85109.1"/>
    </source>
</evidence>
<organism evidence="1 2">
    <name type="scientific">Trifolium medium</name>
    <dbReference type="NCBI Taxonomy" id="97028"/>
    <lineage>
        <taxon>Eukaryota</taxon>
        <taxon>Viridiplantae</taxon>
        <taxon>Streptophyta</taxon>
        <taxon>Embryophyta</taxon>
        <taxon>Tracheophyta</taxon>
        <taxon>Spermatophyta</taxon>
        <taxon>Magnoliopsida</taxon>
        <taxon>eudicotyledons</taxon>
        <taxon>Gunneridae</taxon>
        <taxon>Pentapetalae</taxon>
        <taxon>rosids</taxon>
        <taxon>fabids</taxon>
        <taxon>Fabales</taxon>
        <taxon>Fabaceae</taxon>
        <taxon>Papilionoideae</taxon>
        <taxon>50 kb inversion clade</taxon>
        <taxon>NPAAA clade</taxon>
        <taxon>Hologalegina</taxon>
        <taxon>IRL clade</taxon>
        <taxon>Trifolieae</taxon>
        <taxon>Trifolium</taxon>
    </lineage>
</organism>
<dbReference type="GO" id="GO:1990072">
    <property type="term" value="C:TRAPPIII protein complex"/>
    <property type="evidence" value="ECO:0007669"/>
    <property type="project" value="TreeGrafter"/>
</dbReference>
<name>A0A392MDI0_9FABA</name>
<dbReference type="EMBL" id="LXQA010007913">
    <property type="protein sequence ID" value="MCH85109.1"/>
    <property type="molecule type" value="Genomic_DNA"/>
</dbReference>
<evidence type="ECO:0000313" key="2">
    <source>
        <dbReference type="Proteomes" id="UP000265520"/>
    </source>
</evidence>
<accession>A0A392MDI0</accession>
<protein>
    <submittedName>
        <fullName evidence="1">Trafficking protein particle complex subunit 8-like</fullName>
    </submittedName>
</protein>
<dbReference type="AlphaFoldDB" id="A0A392MDI0"/>
<dbReference type="PANTHER" id="PTHR12975:SF6">
    <property type="entry name" value="TRAFFICKING PROTEIN PARTICLE COMPLEX SUBUNIT 8"/>
    <property type="match status" value="1"/>
</dbReference>
<dbReference type="InterPro" id="IPR024420">
    <property type="entry name" value="TRAPP_III_complex_Trs85"/>
</dbReference>